<dbReference type="SUPFAM" id="SSF53756">
    <property type="entry name" value="UDP-Glycosyltransferase/glycogen phosphorylase"/>
    <property type="match status" value="1"/>
</dbReference>
<dbReference type="EMBL" id="KF123713">
    <property type="protein sequence ID" value="AIA91021.1"/>
    <property type="molecule type" value="Genomic_DNA"/>
</dbReference>
<dbReference type="GO" id="GO:0008184">
    <property type="term" value="F:glycogen phosphorylase activity"/>
    <property type="evidence" value="ECO:0007669"/>
    <property type="project" value="InterPro"/>
</dbReference>
<dbReference type="AlphaFoldDB" id="A0A060CE46"/>
<comment type="function">
    <text evidence="2">Allosteric enzyme that catalyzes the rate-limiting step in glycogen catabolism, the phosphorolytic cleavage of glycogen to produce glucose-1-phosphate, and plays a central role in maintaining cellular and organismal glucose homeostasis.</text>
</comment>
<dbReference type="Gene3D" id="3.40.50.2000">
    <property type="entry name" value="Glycogen Phosphorylase B"/>
    <property type="match status" value="1"/>
</dbReference>
<evidence type="ECO:0000256" key="1">
    <source>
        <dbReference type="ARBA" id="ARBA00006047"/>
    </source>
</evidence>
<keyword evidence="2" id="KW-0119">Carbohydrate metabolism</keyword>
<dbReference type="GO" id="GO:0005980">
    <property type="term" value="P:glycogen catabolic process"/>
    <property type="evidence" value="ECO:0007669"/>
    <property type="project" value="TreeGrafter"/>
</dbReference>
<dbReference type="InterPro" id="IPR000811">
    <property type="entry name" value="Glyco_trans_35"/>
</dbReference>
<dbReference type="Pfam" id="PF00343">
    <property type="entry name" value="Phosphorylase"/>
    <property type="match status" value="1"/>
</dbReference>
<name>A0A060CE46_9MICO</name>
<organism evidence="3">
    <name type="scientific">uncultured Xylanimonas sp</name>
    <dbReference type="NCBI Taxonomy" id="876087"/>
    <lineage>
        <taxon>Bacteria</taxon>
        <taxon>Bacillati</taxon>
        <taxon>Actinomycetota</taxon>
        <taxon>Actinomycetes</taxon>
        <taxon>Micrococcales</taxon>
        <taxon>Promicromonosporaceae</taxon>
        <taxon>Xylanimonas</taxon>
        <taxon>environmental samples</taxon>
    </lineage>
</organism>
<keyword evidence="2" id="KW-0808">Transferase</keyword>
<dbReference type="EC" id="2.4.1.1" evidence="2"/>
<comment type="catalytic activity">
    <reaction evidence="2">
        <text>[(1-&gt;4)-alpha-D-glucosyl](n) + phosphate = [(1-&gt;4)-alpha-D-glucosyl](n-1) + alpha-D-glucose 1-phosphate</text>
        <dbReference type="Rhea" id="RHEA:41732"/>
        <dbReference type="Rhea" id="RHEA-COMP:9584"/>
        <dbReference type="Rhea" id="RHEA-COMP:9586"/>
        <dbReference type="ChEBI" id="CHEBI:15444"/>
        <dbReference type="ChEBI" id="CHEBI:43474"/>
        <dbReference type="ChEBI" id="CHEBI:58601"/>
        <dbReference type="EC" id="2.4.1.1"/>
    </reaction>
</comment>
<accession>A0A060CE46</accession>
<sequence length="85" mass="9744">MSSGTFSHGDPMSFESFVSNLLYDDRFMALADFRAYLDAQSAVEAAYRDEEAWTRSAILNVARSGFFSSDRAMKDYLDRIWDPRP</sequence>
<dbReference type="GO" id="GO:0005737">
    <property type="term" value="C:cytoplasm"/>
    <property type="evidence" value="ECO:0007669"/>
    <property type="project" value="TreeGrafter"/>
</dbReference>
<reference evidence="3" key="1">
    <citation type="journal article" date="2013" name="Environ. Microbiol.">
        <title>Seasonally variable intestinal metagenomes of the red palm weevil (Rhynchophorus ferrugineus).</title>
        <authorList>
            <person name="Jia S."/>
            <person name="Zhang X."/>
            <person name="Zhang G."/>
            <person name="Yin A."/>
            <person name="Zhang S."/>
            <person name="Li F."/>
            <person name="Wang L."/>
            <person name="Zhao D."/>
            <person name="Yun Q."/>
            <person name="Tala"/>
            <person name="Wang J."/>
            <person name="Sun G."/>
            <person name="Baabdullah M."/>
            <person name="Yu X."/>
            <person name="Hu S."/>
            <person name="Al-Mssallem I.S."/>
            <person name="Yu J."/>
        </authorList>
    </citation>
    <scope>NUCLEOTIDE SEQUENCE</scope>
</reference>
<proteinExistence type="inferred from homology"/>
<protein>
    <recommendedName>
        <fullName evidence="2">Alpha-1,4 glucan phosphorylase</fullName>
        <ecNumber evidence="2">2.4.1.1</ecNumber>
    </recommendedName>
</protein>
<dbReference type="GO" id="GO:0030170">
    <property type="term" value="F:pyridoxal phosphate binding"/>
    <property type="evidence" value="ECO:0007669"/>
    <property type="project" value="TreeGrafter"/>
</dbReference>
<keyword evidence="2" id="KW-0328">Glycosyltransferase</keyword>
<evidence type="ECO:0000313" key="3">
    <source>
        <dbReference type="EMBL" id="AIA91021.1"/>
    </source>
</evidence>
<dbReference type="PANTHER" id="PTHR11468">
    <property type="entry name" value="GLYCOGEN PHOSPHORYLASE"/>
    <property type="match status" value="1"/>
</dbReference>
<dbReference type="PANTHER" id="PTHR11468:SF3">
    <property type="entry name" value="GLYCOGEN PHOSPHORYLASE, LIVER FORM"/>
    <property type="match status" value="1"/>
</dbReference>
<comment type="similarity">
    <text evidence="1 2">Belongs to the glycogen phosphorylase family.</text>
</comment>
<comment type="cofactor">
    <cofactor evidence="2">
        <name>pyridoxal 5'-phosphate</name>
        <dbReference type="ChEBI" id="CHEBI:597326"/>
    </cofactor>
</comment>
<keyword evidence="2" id="KW-0663">Pyridoxal phosphate</keyword>
<evidence type="ECO:0000256" key="2">
    <source>
        <dbReference type="RuleBase" id="RU000587"/>
    </source>
</evidence>